<reference evidence="2" key="1">
    <citation type="journal article" date="2016" name="Nature">
        <title>Genome evolution in the allotetraploid frog Xenopus laevis.</title>
        <authorList>
            <person name="Session A.M."/>
            <person name="Uno Y."/>
            <person name="Kwon T."/>
            <person name="Chapman J.A."/>
            <person name="Toyoda A."/>
            <person name="Takahashi S."/>
            <person name="Fukui A."/>
            <person name="Hikosaka A."/>
            <person name="Suzuki A."/>
            <person name="Kondo M."/>
            <person name="van Heeringen S.J."/>
            <person name="Quigley I."/>
            <person name="Heinz S."/>
            <person name="Ogino H."/>
            <person name="Ochi H."/>
            <person name="Hellsten U."/>
            <person name="Lyons J.B."/>
            <person name="Simakov O."/>
            <person name="Putnam N."/>
            <person name="Stites J."/>
            <person name="Kuroki Y."/>
            <person name="Tanaka T."/>
            <person name="Michiue T."/>
            <person name="Watanabe M."/>
            <person name="Bogdanovic O."/>
            <person name="Lister R."/>
            <person name="Georgiou G."/>
            <person name="Paranjpe S.S."/>
            <person name="van Kruijsbergen I."/>
            <person name="Shu S."/>
            <person name="Carlson J."/>
            <person name="Kinoshita T."/>
            <person name="Ohta Y."/>
            <person name="Mawaribuchi S."/>
            <person name="Jenkins J."/>
            <person name="Grimwood J."/>
            <person name="Schmutz J."/>
            <person name="Mitros T."/>
            <person name="Mozaffari S.V."/>
            <person name="Suzuki Y."/>
            <person name="Haramoto Y."/>
            <person name="Yamamoto T.S."/>
            <person name="Takagi C."/>
            <person name="Heald R."/>
            <person name="Miller K."/>
            <person name="Haudenschild C."/>
            <person name="Kitzman J."/>
            <person name="Nakayama T."/>
            <person name="Izutsu Y."/>
            <person name="Robert J."/>
            <person name="Fortriede J."/>
            <person name="Burns K."/>
            <person name="Lotay V."/>
            <person name="Karimi K."/>
            <person name="Yasuoka Y."/>
            <person name="Dichmann D.S."/>
            <person name="Flajnik M.F."/>
            <person name="Houston D.W."/>
            <person name="Shendure J."/>
            <person name="DuPasquier L."/>
            <person name="Vize P.D."/>
            <person name="Zorn A.M."/>
            <person name="Ito M."/>
            <person name="Marcotte E.M."/>
            <person name="Wallingford J.B."/>
            <person name="Ito Y."/>
            <person name="Asashima M."/>
            <person name="Ueno N."/>
            <person name="Matsuda Y."/>
            <person name="Veenstra G.J."/>
            <person name="Fujiyama A."/>
            <person name="Harland R.M."/>
            <person name="Taira M."/>
            <person name="Rokhsar D.S."/>
        </authorList>
    </citation>
    <scope>NUCLEOTIDE SEQUENCE [LARGE SCALE GENOMIC DNA]</scope>
    <source>
        <strain evidence="2">J</strain>
    </source>
</reference>
<sequence>MWKRETSVCRERSLDCQSLAFYSCNMPLAGYLKIHRDKQAVNGRIHLALYTVFYVKESRLHFCREKH</sequence>
<proteinExistence type="predicted"/>
<accession>A0A974DEY4</accession>
<protein>
    <submittedName>
        <fullName evidence="1">Uncharacterized protein</fullName>
    </submittedName>
</protein>
<name>A0A974DEY4_XENLA</name>
<gene>
    <name evidence="1" type="ORF">XELAEV_18018399mg</name>
</gene>
<evidence type="ECO:0000313" key="1">
    <source>
        <dbReference type="EMBL" id="OCT89786.1"/>
    </source>
</evidence>
<dbReference type="Proteomes" id="UP000694892">
    <property type="component" value="Chromosome 3L"/>
</dbReference>
<dbReference type="AlphaFoldDB" id="A0A974DEY4"/>
<evidence type="ECO:0000313" key="2">
    <source>
        <dbReference type="Proteomes" id="UP000694892"/>
    </source>
</evidence>
<organism evidence="1 2">
    <name type="scientific">Xenopus laevis</name>
    <name type="common">African clawed frog</name>
    <dbReference type="NCBI Taxonomy" id="8355"/>
    <lineage>
        <taxon>Eukaryota</taxon>
        <taxon>Metazoa</taxon>
        <taxon>Chordata</taxon>
        <taxon>Craniata</taxon>
        <taxon>Vertebrata</taxon>
        <taxon>Euteleostomi</taxon>
        <taxon>Amphibia</taxon>
        <taxon>Batrachia</taxon>
        <taxon>Anura</taxon>
        <taxon>Pipoidea</taxon>
        <taxon>Pipidae</taxon>
        <taxon>Xenopodinae</taxon>
        <taxon>Xenopus</taxon>
        <taxon>Xenopus</taxon>
    </lineage>
</organism>
<dbReference type="EMBL" id="CM004470">
    <property type="protein sequence ID" value="OCT89786.1"/>
    <property type="molecule type" value="Genomic_DNA"/>
</dbReference>